<keyword evidence="9" id="KW-0732">Signal</keyword>
<comment type="similarity">
    <text evidence="1">Belongs to the catalase family.</text>
</comment>
<dbReference type="GO" id="GO:0005777">
    <property type="term" value="C:peroxisome"/>
    <property type="evidence" value="ECO:0007669"/>
    <property type="project" value="TreeGrafter"/>
</dbReference>
<dbReference type="GO" id="GO:0004096">
    <property type="term" value="F:catalase activity"/>
    <property type="evidence" value="ECO:0007669"/>
    <property type="project" value="UniProtKB-EC"/>
</dbReference>
<keyword evidence="12" id="KW-1185">Reference proteome</keyword>
<dbReference type="PANTHER" id="PTHR11465">
    <property type="entry name" value="CATALASE"/>
    <property type="match status" value="1"/>
</dbReference>
<evidence type="ECO:0000313" key="12">
    <source>
        <dbReference type="Proteomes" id="UP000054845"/>
    </source>
</evidence>
<dbReference type="Pfam" id="PF00199">
    <property type="entry name" value="Catalase"/>
    <property type="match status" value="1"/>
</dbReference>
<keyword evidence="2" id="KW-0575">Peroxidase</keyword>
<keyword evidence="4" id="KW-0479">Metal-binding</keyword>
<dbReference type="SMART" id="SM01060">
    <property type="entry name" value="Catalase"/>
    <property type="match status" value="1"/>
</dbReference>
<dbReference type="GO" id="GO:0042542">
    <property type="term" value="P:response to hydrogen peroxide"/>
    <property type="evidence" value="ECO:0007669"/>
    <property type="project" value="TreeGrafter"/>
</dbReference>
<keyword evidence="3" id="KW-0349">Heme</keyword>
<name>A0A0P1BMX0_9BASI</name>
<feature type="signal peptide" evidence="9">
    <location>
        <begin position="1"/>
        <end position="20"/>
    </location>
</feature>
<dbReference type="OrthoDB" id="6880011at2759"/>
<dbReference type="InterPro" id="IPR010582">
    <property type="entry name" value="Catalase_immune_responsive"/>
</dbReference>
<evidence type="ECO:0000256" key="2">
    <source>
        <dbReference type="ARBA" id="ARBA00022559"/>
    </source>
</evidence>
<accession>A0A0P1BMX0</accession>
<dbReference type="PROSITE" id="PS00438">
    <property type="entry name" value="CATALASE_2"/>
    <property type="match status" value="1"/>
</dbReference>
<reference evidence="11 12" key="1">
    <citation type="submission" date="2014-09" db="EMBL/GenBank/DDBJ databases">
        <authorList>
            <person name="Magalhaes I.L.F."/>
            <person name="Oliveira U."/>
            <person name="Santos F.R."/>
            <person name="Vidigal T.H.D.A."/>
            <person name="Brescovit A.D."/>
            <person name="Santos A.J."/>
        </authorList>
    </citation>
    <scope>NUCLEOTIDE SEQUENCE [LARGE SCALE GENOMIC DNA]</scope>
</reference>
<evidence type="ECO:0000256" key="8">
    <source>
        <dbReference type="SAM" id="MobiDB-lite"/>
    </source>
</evidence>
<dbReference type="SUPFAM" id="SSF56634">
    <property type="entry name" value="Heme-dependent catalase-like"/>
    <property type="match status" value="1"/>
</dbReference>
<protein>
    <submittedName>
        <fullName evidence="11">Catalase-like protein</fullName>
    </submittedName>
</protein>
<dbReference type="InterPro" id="IPR018028">
    <property type="entry name" value="Catalase"/>
</dbReference>
<feature type="compositionally biased region" description="Polar residues" evidence="8">
    <location>
        <begin position="593"/>
        <end position="609"/>
    </location>
</feature>
<evidence type="ECO:0000313" key="11">
    <source>
        <dbReference type="EMBL" id="CEH16939.1"/>
    </source>
</evidence>
<dbReference type="PROSITE" id="PS51402">
    <property type="entry name" value="CATALASE_3"/>
    <property type="match status" value="1"/>
</dbReference>
<dbReference type="InterPro" id="IPR020835">
    <property type="entry name" value="Catalase_sf"/>
</dbReference>
<dbReference type="PRINTS" id="PR00067">
    <property type="entry name" value="CATALASE"/>
</dbReference>
<dbReference type="EMBL" id="CCYA01000253">
    <property type="protein sequence ID" value="CEH16939.1"/>
    <property type="molecule type" value="Genomic_DNA"/>
</dbReference>
<feature type="domain" description="Catalase core" evidence="10">
    <location>
        <begin position="65"/>
        <end position="447"/>
    </location>
</feature>
<dbReference type="GO" id="GO:0042744">
    <property type="term" value="P:hydrogen peroxide catabolic process"/>
    <property type="evidence" value="ECO:0007669"/>
    <property type="project" value="UniProtKB-KW"/>
</dbReference>
<feature type="chain" id="PRO_5006059694" evidence="9">
    <location>
        <begin position="21"/>
        <end position="689"/>
    </location>
</feature>
<evidence type="ECO:0000256" key="7">
    <source>
        <dbReference type="ARBA" id="ARBA00023324"/>
    </source>
</evidence>
<dbReference type="STRING" id="401625.A0A0P1BMX0"/>
<keyword evidence="6" id="KW-0408">Iron</keyword>
<dbReference type="PANTHER" id="PTHR11465:SF9">
    <property type="entry name" value="CATALASE"/>
    <property type="match status" value="1"/>
</dbReference>
<evidence type="ECO:0000256" key="3">
    <source>
        <dbReference type="ARBA" id="ARBA00022617"/>
    </source>
</evidence>
<organism evidence="11 12">
    <name type="scientific">Ceraceosorus bombacis</name>
    <dbReference type="NCBI Taxonomy" id="401625"/>
    <lineage>
        <taxon>Eukaryota</taxon>
        <taxon>Fungi</taxon>
        <taxon>Dikarya</taxon>
        <taxon>Basidiomycota</taxon>
        <taxon>Ustilaginomycotina</taxon>
        <taxon>Exobasidiomycetes</taxon>
        <taxon>Ceraceosorales</taxon>
        <taxon>Ceraceosoraceae</taxon>
        <taxon>Ceraceosorus</taxon>
    </lineage>
</organism>
<dbReference type="GO" id="GO:0046872">
    <property type="term" value="F:metal ion binding"/>
    <property type="evidence" value="ECO:0007669"/>
    <property type="project" value="UniProtKB-KW"/>
</dbReference>
<keyword evidence="5" id="KW-0560">Oxidoreductase</keyword>
<dbReference type="Gene3D" id="2.40.180.10">
    <property type="entry name" value="Catalase core domain"/>
    <property type="match status" value="1"/>
</dbReference>
<keyword evidence="7" id="KW-0376">Hydrogen peroxide</keyword>
<evidence type="ECO:0000256" key="9">
    <source>
        <dbReference type="SAM" id="SignalP"/>
    </source>
</evidence>
<dbReference type="GO" id="GO:0020037">
    <property type="term" value="F:heme binding"/>
    <property type="evidence" value="ECO:0007669"/>
    <property type="project" value="InterPro"/>
</dbReference>
<feature type="compositionally biased region" description="Polar residues" evidence="8">
    <location>
        <begin position="557"/>
        <end position="572"/>
    </location>
</feature>
<evidence type="ECO:0000256" key="4">
    <source>
        <dbReference type="ARBA" id="ARBA00022723"/>
    </source>
</evidence>
<evidence type="ECO:0000256" key="5">
    <source>
        <dbReference type="ARBA" id="ARBA00023002"/>
    </source>
</evidence>
<evidence type="ECO:0000256" key="1">
    <source>
        <dbReference type="ARBA" id="ARBA00005329"/>
    </source>
</evidence>
<feature type="region of interest" description="Disordered" evidence="8">
    <location>
        <begin position="540"/>
        <end position="689"/>
    </location>
</feature>
<proteinExistence type="inferred from homology"/>
<dbReference type="GO" id="GO:0005739">
    <property type="term" value="C:mitochondrion"/>
    <property type="evidence" value="ECO:0007669"/>
    <property type="project" value="TreeGrafter"/>
</dbReference>
<dbReference type="AlphaFoldDB" id="A0A0P1BMX0"/>
<sequence length="689" mass="75894">MRVQVLFVALAISIALQAEAAGQDRFIRQRAEWLKKRASQAWAMFSGTKMQEEASFLPSNQLTFTHENGVAAPSPYAVNRVGVDGPLLFTSPHIFDDLAHFNRERIPERVVHAVGAGAHGTFEVTTDFAEKYSMSPAFKKGSSHSITARFSTVGSARGGPDVARDPRGFAIKIRTKDNGILDWVFNNTPVFFIRDPLKFPAFIHTQKTNPQTNQRDPDMVFDYLWQNPEASLQFLRLFSDLGTPFGFRHMHGWSGHTYRLVQQDGSWVHVKVKLESDQGVKNFTGPQANYIAGQNQMWATQDLFEAIERSEHPSWTVKFAVKTIEEGKQYKYNVNDLTKDWMDAQWHDVGKMTLTQNVENYFAEIEQVHFSPSNVIEGWAPSNDPVLQSRLFSYNDAARHRLGANYLQIPVNCPLSQTAHFQRDGKIAVHGNQGKRALYPSSTDALKYVKSYVYPKEDLDEKRIVSFESQMQELDYDQPRAFYQGLAEHDKVNIAANFGGTMAHMKNTNAQNECIKLFEKIDARLGKDVAAAIAEAKKQPPINGVKDPSEIVVPGTPAQTPFSGQSGTSTVPTGDAGGNGSPPSTAAPKDGDSQPTTGQGSPPTKTSKAADSGAKGNAEPQKADSGNNIPPKKVDVPKGESFAQVAAIQSASKSLLPHPLRESSSSSSEPSTNETPTLRRAAANQRSTL</sequence>
<evidence type="ECO:0000256" key="6">
    <source>
        <dbReference type="ARBA" id="ARBA00023004"/>
    </source>
</evidence>
<feature type="compositionally biased region" description="Low complexity" evidence="8">
    <location>
        <begin position="654"/>
        <end position="678"/>
    </location>
</feature>
<evidence type="ECO:0000259" key="10">
    <source>
        <dbReference type="SMART" id="SM01060"/>
    </source>
</evidence>
<dbReference type="InterPro" id="IPR011614">
    <property type="entry name" value="Catalase_core"/>
</dbReference>
<dbReference type="Proteomes" id="UP000054845">
    <property type="component" value="Unassembled WGS sequence"/>
</dbReference>
<dbReference type="InterPro" id="IPR024708">
    <property type="entry name" value="Catalase_AS"/>
</dbReference>
<dbReference type="Pfam" id="PF06628">
    <property type="entry name" value="Catalase-rel"/>
    <property type="match status" value="1"/>
</dbReference>